<organism evidence="1 2">
    <name type="scientific">Paenibacillus polymyxa</name>
    <name type="common">Bacillus polymyxa</name>
    <dbReference type="NCBI Taxonomy" id="1406"/>
    <lineage>
        <taxon>Bacteria</taxon>
        <taxon>Bacillati</taxon>
        <taxon>Bacillota</taxon>
        <taxon>Bacilli</taxon>
        <taxon>Bacillales</taxon>
        <taxon>Paenibacillaceae</taxon>
        <taxon>Paenibacillus</taxon>
    </lineage>
</organism>
<protein>
    <submittedName>
        <fullName evidence="1">Uncharacterized protein</fullName>
    </submittedName>
</protein>
<name>A0A378Y089_PAEPO</name>
<dbReference type="GeneID" id="93346469"/>
<evidence type="ECO:0000313" key="2">
    <source>
        <dbReference type="Proteomes" id="UP000254400"/>
    </source>
</evidence>
<gene>
    <name evidence="1" type="ORF">NCTC10343_03108</name>
</gene>
<dbReference type="EMBL" id="UGSC01000001">
    <property type="protein sequence ID" value="SUA70238.1"/>
    <property type="molecule type" value="Genomic_DNA"/>
</dbReference>
<dbReference type="RefSeq" id="WP_019687632.1">
    <property type="nucleotide sequence ID" value="NZ_CP036496.1"/>
</dbReference>
<proteinExistence type="predicted"/>
<dbReference type="Proteomes" id="UP000254400">
    <property type="component" value="Unassembled WGS sequence"/>
</dbReference>
<sequence length="61" mass="7333">MGRFDNNKLQVNEKRMILQHYKAIKETLLELQEETMNNLDYSAFERTIEFIDNKVNLIKNS</sequence>
<accession>A0A378Y089</accession>
<dbReference type="AlphaFoldDB" id="A0A378Y089"/>
<evidence type="ECO:0000313" key="1">
    <source>
        <dbReference type="EMBL" id="SUA70238.1"/>
    </source>
</evidence>
<reference evidence="1 2" key="1">
    <citation type="submission" date="2018-06" db="EMBL/GenBank/DDBJ databases">
        <authorList>
            <consortium name="Pathogen Informatics"/>
            <person name="Doyle S."/>
        </authorList>
    </citation>
    <scope>NUCLEOTIDE SEQUENCE [LARGE SCALE GENOMIC DNA]</scope>
    <source>
        <strain evidence="1 2">NCTC10343</strain>
    </source>
</reference>